<dbReference type="SMART" id="SM00382">
    <property type="entry name" value="AAA"/>
    <property type="match status" value="1"/>
</dbReference>
<dbReference type="InterPro" id="IPR027417">
    <property type="entry name" value="P-loop_NTPase"/>
</dbReference>
<evidence type="ECO:0000313" key="11">
    <source>
        <dbReference type="Proteomes" id="UP001193081"/>
    </source>
</evidence>
<dbReference type="InterPro" id="IPR003593">
    <property type="entry name" value="AAA+_ATPase"/>
</dbReference>
<dbReference type="PANTHER" id="PTHR42781:SF4">
    <property type="entry name" value="SPERMIDINE_PUTRESCINE IMPORT ATP-BINDING PROTEIN POTA"/>
    <property type="match status" value="1"/>
</dbReference>
<keyword evidence="11" id="KW-1185">Reference proteome</keyword>
<keyword evidence="6" id="KW-0408">Iron</keyword>
<dbReference type="PROSITE" id="PS00211">
    <property type="entry name" value="ABC_TRANSPORTER_1"/>
    <property type="match status" value="1"/>
</dbReference>
<proteinExistence type="predicted"/>
<dbReference type="GO" id="GO:0005524">
    <property type="term" value="F:ATP binding"/>
    <property type="evidence" value="ECO:0007669"/>
    <property type="project" value="UniProtKB-KW"/>
</dbReference>
<evidence type="ECO:0000256" key="1">
    <source>
        <dbReference type="ARBA" id="ARBA00022448"/>
    </source>
</evidence>
<name>A0ABS4D410_9CHLR</name>
<dbReference type="Gene3D" id="3.40.50.300">
    <property type="entry name" value="P-loop containing nucleotide triphosphate hydrolases"/>
    <property type="match status" value="1"/>
</dbReference>
<organism evidence="10 11">
    <name type="scientific">Candidatus Chloroploca mongolica</name>
    <dbReference type="NCBI Taxonomy" id="2528176"/>
    <lineage>
        <taxon>Bacteria</taxon>
        <taxon>Bacillati</taxon>
        <taxon>Chloroflexota</taxon>
        <taxon>Chloroflexia</taxon>
        <taxon>Chloroflexales</taxon>
        <taxon>Chloroflexineae</taxon>
        <taxon>Oscillochloridaceae</taxon>
        <taxon>Candidatus Chloroploca</taxon>
    </lineage>
</organism>
<sequence>MTRIALEHLHKTYPRQAAPALERLSLEVEAHTLLALLGPSGSGKSTILKLIAGIEDPDQGDICFDGRSILSIPAHRRGAVLMFQKAYLFPFLSVADNIAFGLRAKGVNKATIQTEVQRMLELVGLPAMAHRRPAQLSGGEQQRIALARALVVQPQVLMLDEPFSSLDPAVRQNLQEAVRRIQRELGITTILVTHDRSEALAMADQVALIERGRLVAHAPPQRLYERPPHRQAARQMGIDTFLTGRVTGTTLQSQFGPLTVKEVPSHGGEALYAIRPEHLSLGYEPCAHSLAATVQSQIYRGDHVEVQVSLGETVLRVRTNAACWSNGSGVFLHIPPEHLFLLEEARPEPSRLV</sequence>
<keyword evidence="8" id="KW-0472">Membrane</keyword>
<dbReference type="InterPro" id="IPR008995">
    <property type="entry name" value="Mo/tungstate-bd_C_term_dom"/>
</dbReference>
<reference evidence="10 11" key="1">
    <citation type="submission" date="2021-03" db="EMBL/GenBank/DDBJ databases">
        <authorList>
            <person name="Grouzdev D.S."/>
        </authorList>
    </citation>
    <scope>NUCLEOTIDE SEQUENCE [LARGE SCALE GENOMIC DNA]</scope>
    <source>
        <strain evidence="10 11">M50-1</strain>
    </source>
</reference>
<dbReference type="PANTHER" id="PTHR42781">
    <property type="entry name" value="SPERMIDINE/PUTRESCINE IMPORT ATP-BINDING PROTEIN POTA"/>
    <property type="match status" value="1"/>
</dbReference>
<evidence type="ECO:0000256" key="7">
    <source>
        <dbReference type="ARBA" id="ARBA00023065"/>
    </source>
</evidence>
<feature type="domain" description="ABC transporter" evidence="9">
    <location>
        <begin position="4"/>
        <end position="236"/>
    </location>
</feature>
<dbReference type="InterPro" id="IPR003439">
    <property type="entry name" value="ABC_transporter-like_ATP-bd"/>
</dbReference>
<protein>
    <submittedName>
        <fullName evidence="10">ABC transporter ATP-binding protein</fullName>
    </submittedName>
</protein>
<evidence type="ECO:0000256" key="2">
    <source>
        <dbReference type="ARBA" id="ARBA00022475"/>
    </source>
</evidence>
<gene>
    <name evidence="10" type="ORF">EYB53_000485</name>
</gene>
<dbReference type="InterPro" id="IPR013611">
    <property type="entry name" value="Transp-assoc_OB_typ2"/>
</dbReference>
<dbReference type="InterPro" id="IPR050093">
    <property type="entry name" value="ABC_SmlMolc_Importer"/>
</dbReference>
<keyword evidence="7" id="KW-0406">Ion transport</keyword>
<dbReference type="SUPFAM" id="SSF50331">
    <property type="entry name" value="MOP-like"/>
    <property type="match status" value="1"/>
</dbReference>
<evidence type="ECO:0000256" key="5">
    <source>
        <dbReference type="ARBA" id="ARBA00022840"/>
    </source>
</evidence>
<comment type="caution">
    <text evidence="10">The sequence shown here is derived from an EMBL/GenBank/DDBJ whole genome shotgun (WGS) entry which is preliminary data.</text>
</comment>
<evidence type="ECO:0000259" key="9">
    <source>
        <dbReference type="PROSITE" id="PS50893"/>
    </source>
</evidence>
<dbReference type="SUPFAM" id="SSF52540">
    <property type="entry name" value="P-loop containing nucleoside triphosphate hydrolases"/>
    <property type="match status" value="1"/>
</dbReference>
<accession>A0ABS4D410</accession>
<keyword evidence="4" id="KW-0547">Nucleotide-binding</keyword>
<dbReference type="CDD" id="cd03259">
    <property type="entry name" value="ABC_Carb_Solutes_like"/>
    <property type="match status" value="1"/>
</dbReference>
<evidence type="ECO:0000313" key="10">
    <source>
        <dbReference type="EMBL" id="MBP1464171.1"/>
    </source>
</evidence>
<dbReference type="Pfam" id="PF08402">
    <property type="entry name" value="TOBE_2"/>
    <property type="match status" value="1"/>
</dbReference>
<dbReference type="InterPro" id="IPR015853">
    <property type="entry name" value="ABC_transpr_FbpC"/>
</dbReference>
<keyword evidence="2" id="KW-1003">Cell membrane</keyword>
<keyword evidence="3" id="KW-0410">Iron transport</keyword>
<keyword evidence="1" id="KW-0813">Transport</keyword>
<evidence type="ECO:0000256" key="4">
    <source>
        <dbReference type="ARBA" id="ARBA00022741"/>
    </source>
</evidence>
<dbReference type="RefSeq" id="WP_135475590.1">
    <property type="nucleotide sequence ID" value="NZ_SIJK02000001.1"/>
</dbReference>
<evidence type="ECO:0000256" key="3">
    <source>
        <dbReference type="ARBA" id="ARBA00022496"/>
    </source>
</evidence>
<dbReference type="InterPro" id="IPR017871">
    <property type="entry name" value="ABC_transporter-like_CS"/>
</dbReference>
<evidence type="ECO:0000256" key="6">
    <source>
        <dbReference type="ARBA" id="ARBA00023004"/>
    </source>
</evidence>
<dbReference type="PROSITE" id="PS50893">
    <property type="entry name" value="ABC_TRANSPORTER_2"/>
    <property type="match status" value="1"/>
</dbReference>
<dbReference type="EMBL" id="SIJK02000001">
    <property type="protein sequence ID" value="MBP1464171.1"/>
    <property type="molecule type" value="Genomic_DNA"/>
</dbReference>
<keyword evidence="5 10" id="KW-0067">ATP-binding</keyword>
<dbReference type="Proteomes" id="UP001193081">
    <property type="component" value="Unassembled WGS sequence"/>
</dbReference>
<evidence type="ECO:0000256" key="8">
    <source>
        <dbReference type="ARBA" id="ARBA00023136"/>
    </source>
</evidence>
<dbReference type="Pfam" id="PF00005">
    <property type="entry name" value="ABC_tran"/>
    <property type="match status" value="1"/>
</dbReference>